<reference evidence="2 3" key="1">
    <citation type="journal article" date="2012" name="Stand. Genomic Sci.">
        <title>Genome sequence of the halotolerant bacterium Corynebacterium halotolerans type strain YIM 70093(T) (= DSM 44683(T)).</title>
        <authorList>
            <person name="Ruckert C."/>
            <person name="Albersmeier A."/>
            <person name="Al-Dilaimi A."/>
            <person name="Niehaus K."/>
            <person name="Szczepanowski R."/>
            <person name="Kalinowski J."/>
        </authorList>
    </citation>
    <scope>NUCLEOTIDE SEQUENCE [LARGE SCALE GENOMIC DNA]</scope>
    <source>
        <strain evidence="2">YIM 70093</strain>
    </source>
</reference>
<dbReference type="eggNOG" id="COG4329">
    <property type="taxonomic scope" value="Bacteria"/>
</dbReference>
<dbReference type="RefSeq" id="WP_015400881.1">
    <property type="nucleotide sequence ID" value="NC_020302.1"/>
</dbReference>
<accession>M1NSN0</accession>
<sequence length="155" mass="17526">MPSTETADLTRLDRRLVLSGLLFGCGIAGAVIDLFIFHLGLQWHHFYDLSTTRVALTSDGFFHAVTWLLTVWGLFMLTDVRRRIAVPWGRWAGAVVAGVGFFQLFDGVVNHKVLRIHQVRYGVDLFLYDLVWIGSAILLLVAGVVVLWMTRKRRG</sequence>
<proteinExistence type="predicted"/>
<keyword evidence="1" id="KW-0812">Transmembrane</keyword>
<dbReference type="STRING" id="1121362.A605_07300"/>
<protein>
    <recommendedName>
        <fullName evidence="4">DUF2243 domain-containing protein</fullName>
    </recommendedName>
</protein>
<feature type="transmembrane region" description="Helical" evidence="1">
    <location>
        <begin position="61"/>
        <end position="78"/>
    </location>
</feature>
<dbReference type="Proteomes" id="UP000011723">
    <property type="component" value="Chromosome"/>
</dbReference>
<feature type="transmembrane region" description="Helical" evidence="1">
    <location>
        <begin position="125"/>
        <end position="149"/>
    </location>
</feature>
<keyword evidence="3" id="KW-1185">Reference proteome</keyword>
<evidence type="ECO:0000313" key="2">
    <source>
        <dbReference type="EMBL" id="AGF72462.1"/>
    </source>
</evidence>
<dbReference type="KEGG" id="chn:A605_07300"/>
<gene>
    <name evidence="2" type="ORF">A605_07300</name>
</gene>
<organism evidence="2 3">
    <name type="scientific">Corynebacterium halotolerans YIM 70093 = DSM 44683</name>
    <dbReference type="NCBI Taxonomy" id="1121362"/>
    <lineage>
        <taxon>Bacteria</taxon>
        <taxon>Bacillati</taxon>
        <taxon>Actinomycetota</taxon>
        <taxon>Actinomycetes</taxon>
        <taxon>Mycobacteriales</taxon>
        <taxon>Corynebacteriaceae</taxon>
        <taxon>Corynebacterium</taxon>
    </lineage>
</organism>
<dbReference type="OrthoDB" id="5190099at2"/>
<dbReference type="Pfam" id="PF10002">
    <property type="entry name" value="DUF2243"/>
    <property type="match status" value="1"/>
</dbReference>
<keyword evidence="1" id="KW-0472">Membrane</keyword>
<dbReference type="InterPro" id="IPR018719">
    <property type="entry name" value="DUF2243_membrane"/>
</dbReference>
<dbReference type="AlphaFoldDB" id="M1NSN0"/>
<evidence type="ECO:0000256" key="1">
    <source>
        <dbReference type="SAM" id="Phobius"/>
    </source>
</evidence>
<dbReference type="PATRIC" id="fig|1121362.3.peg.1473"/>
<feature type="transmembrane region" description="Helical" evidence="1">
    <location>
        <begin position="21"/>
        <end position="41"/>
    </location>
</feature>
<evidence type="ECO:0000313" key="3">
    <source>
        <dbReference type="Proteomes" id="UP000011723"/>
    </source>
</evidence>
<keyword evidence="1" id="KW-1133">Transmembrane helix</keyword>
<dbReference type="EMBL" id="CP003697">
    <property type="protein sequence ID" value="AGF72462.1"/>
    <property type="molecule type" value="Genomic_DNA"/>
</dbReference>
<name>M1NSN0_9CORY</name>
<evidence type="ECO:0008006" key="4">
    <source>
        <dbReference type="Google" id="ProtNLM"/>
    </source>
</evidence>
<dbReference type="HOGENOM" id="CLU_118115_1_0_11"/>
<feature type="transmembrane region" description="Helical" evidence="1">
    <location>
        <begin position="85"/>
        <end position="105"/>
    </location>
</feature>